<protein>
    <recommendedName>
        <fullName evidence="3">Glycosyltransferase</fullName>
    </recommendedName>
</protein>
<dbReference type="Proteomes" id="UP001156641">
    <property type="component" value="Unassembled WGS sequence"/>
</dbReference>
<evidence type="ECO:0000313" key="1">
    <source>
        <dbReference type="EMBL" id="GLR66340.1"/>
    </source>
</evidence>
<gene>
    <name evidence="1" type="ORF">GCM10010909_10200</name>
</gene>
<keyword evidence="2" id="KW-1185">Reference proteome</keyword>
<dbReference type="RefSeq" id="WP_284257018.1">
    <property type="nucleotide sequence ID" value="NZ_BSOS01000013.1"/>
</dbReference>
<sequence length="451" mass="49909">MSAERHSESRPRIAIVSTYDELCGIAGYTRAIEKQLAPHVDLQIFDLDQYLLKSTHRRVRRLADEHILEIARALRGYDSVNIQLEYGTLGRTSGDIIRRFRILANAAPALSVTMHTVLIGEDLPYELMGRLLGKGKIIAMFKAIGASLKSRVLSQGIHGHLRRLQSRKPVSVIVHAKRDMRMMRDIFRLNNVFHHPLSFIAHAEAWGLRRRTRRNDFSLIETLPADAKLIGTFGFLSSYKGFETAIRALNFLPENYHLLIFGGVHPQGIRREQGIDPYIAKLLQAARIGQTPLDHLRESGLALAPGGDVTRLIAEHPETLRARVHFMGALSDSAFAAAMALCDAAVFPYVEVGQSSSGPISIALEMGTRVIASRTAAFRAYARYHPELIEFFDIGNYAELAGRIAARGRASGCVPELAYNTQTNARVYLEANGCAAAFAPGESVMLQEAAE</sequence>
<accession>A0ABQ6A1L5</accession>
<organism evidence="1 2">
    <name type="scientific">Acidocella aquatica</name>
    <dbReference type="NCBI Taxonomy" id="1922313"/>
    <lineage>
        <taxon>Bacteria</taxon>
        <taxon>Pseudomonadati</taxon>
        <taxon>Pseudomonadota</taxon>
        <taxon>Alphaproteobacteria</taxon>
        <taxon>Acetobacterales</taxon>
        <taxon>Acidocellaceae</taxon>
        <taxon>Acidocella</taxon>
    </lineage>
</organism>
<dbReference type="EMBL" id="BSOS01000013">
    <property type="protein sequence ID" value="GLR66340.1"/>
    <property type="molecule type" value="Genomic_DNA"/>
</dbReference>
<name>A0ABQ6A1L5_9PROT</name>
<dbReference type="SUPFAM" id="SSF53756">
    <property type="entry name" value="UDP-Glycosyltransferase/glycogen phosphorylase"/>
    <property type="match status" value="1"/>
</dbReference>
<proteinExistence type="predicted"/>
<evidence type="ECO:0000313" key="2">
    <source>
        <dbReference type="Proteomes" id="UP001156641"/>
    </source>
</evidence>
<reference evidence="2" key="1">
    <citation type="journal article" date="2019" name="Int. J. Syst. Evol. Microbiol.">
        <title>The Global Catalogue of Microorganisms (GCM) 10K type strain sequencing project: providing services to taxonomists for standard genome sequencing and annotation.</title>
        <authorList>
            <consortium name="The Broad Institute Genomics Platform"/>
            <consortium name="The Broad Institute Genome Sequencing Center for Infectious Disease"/>
            <person name="Wu L."/>
            <person name="Ma J."/>
        </authorList>
    </citation>
    <scope>NUCLEOTIDE SEQUENCE [LARGE SCALE GENOMIC DNA]</scope>
    <source>
        <strain evidence="2">NBRC 112502</strain>
    </source>
</reference>
<evidence type="ECO:0008006" key="3">
    <source>
        <dbReference type="Google" id="ProtNLM"/>
    </source>
</evidence>
<dbReference type="Gene3D" id="3.40.50.2000">
    <property type="entry name" value="Glycogen Phosphorylase B"/>
    <property type="match status" value="1"/>
</dbReference>
<comment type="caution">
    <text evidence="1">The sequence shown here is derived from an EMBL/GenBank/DDBJ whole genome shotgun (WGS) entry which is preliminary data.</text>
</comment>